<feature type="compositionally biased region" description="Low complexity" evidence="6">
    <location>
        <begin position="1"/>
        <end position="19"/>
    </location>
</feature>
<protein>
    <recommendedName>
        <fullName evidence="7">RING-type domain-containing protein</fullName>
    </recommendedName>
</protein>
<dbReference type="Gene3D" id="3.30.40.10">
    <property type="entry name" value="Zinc/RING finger domain, C3HC4 (zinc finger)"/>
    <property type="match status" value="1"/>
</dbReference>
<dbReference type="SMART" id="SM00184">
    <property type="entry name" value="RING"/>
    <property type="match status" value="1"/>
</dbReference>
<evidence type="ECO:0000256" key="4">
    <source>
        <dbReference type="PROSITE-ProRule" id="PRU00175"/>
    </source>
</evidence>
<dbReference type="InterPro" id="IPR001841">
    <property type="entry name" value="Znf_RING"/>
</dbReference>
<keyword evidence="5" id="KW-0175">Coiled coil</keyword>
<evidence type="ECO:0000313" key="8">
    <source>
        <dbReference type="EMBL" id="EPS93076.1"/>
    </source>
</evidence>
<dbReference type="InterPro" id="IPR027370">
    <property type="entry name" value="Znf-RING_euk"/>
</dbReference>
<organism evidence="8 9">
    <name type="scientific">Fomitopsis schrenkii</name>
    <name type="common">Brown rot fungus</name>
    <dbReference type="NCBI Taxonomy" id="2126942"/>
    <lineage>
        <taxon>Eukaryota</taxon>
        <taxon>Fungi</taxon>
        <taxon>Dikarya</taxon>
        <taxon>Basidiomycota</taxon>
        <taxon>Agaricomycotina</taxon>
        <taxon>Agaricomycetes</taxon>
        <taxon>Polyporales</taxon>
        <taxon>Fomitopsis</taxon>
    </lineage>
</organism>
<gene>
    <name evidence="8" type="ORF">FOMPIDRAFT_117771</name>
</gene>
<keyword evidence="2 4" id="KW-0863">Zinc-finger</keyword>
<dbReference type="PROSITE" id="PS00518">
    <property type="entry name" value="ZF_RING_1"/>
    <property type="match status" value="1"/>
</dbReference>
<evidence type="ECO:0000256" key="2">
    <source>
        <dbReference type="ARBA" id="ARBA00022771"/>
    </source>
</evidence>
<sequence>MSATSAPSGSSGAKASNGPGRQGRKRPRLQPTAKRSTSPVIEISSDDEQISVALYQKRSTVSRTAIEGDPQPLGSSTTAHVREVFEAACEANIALRQEHQREVKRLENDLRTAAEKVATLQREVSAATSSEKESQRERDAVYDTLAALQQELEAAHVAYDQAAEELRVAEDKGARIEEELRHAHSAIGDLQKQITDINEHSMSVEVLEDVTAQLEELKGTDSRARDFFSQMEDAISCAICTRVFREPYALSCGHTFCQTCLEAYLDTKLARHIEDYPDFAGQIQELTHYRQVLQQNDEAGGMRQQLLGELAAMEAALPRPEFICPACRSRVVSRPSQEIALRHASELISTYLGERGPEQGHGPVQRGDRVWDRFFGML</sequence>
<dbReference type="InterPro" id="IPR013083">
    <property type="entry name" value="Znf_RING/FYVE/PHD"/>
</dbReference>
<feature type="coiled-coil region" evidence="5">
    <location>
        <begin position="89"/>
        <end position="179"/>
    </location>
</feature>
<feature type="domain" description="RING-type" evidence="7">
    <location>
        <begin position="237"/>
        <end position="328"/>
    </location>
</feature>
<dbReference type="GO" id="GO:0008270">
    <property type="term" value="F:zinc ion binding"/>
    <property type="evidence" value="ECO:0007669"/>
    <property type="project" value="UniProtKB-KW"/>
</dbReference>
<name>S8DHN6_FOMSC</name>
<evidence type="ECO:0000256" key="3">
    <source>
        <dbReference type="ARBA" id="ARBA00022833"/>
    </source>
</evidence>
<evidence type="ECO:0000313" key="9">
    <source>
        <dbReference type="Proteomes" id="UP000015241"/>
    </source>
</evidence>
<reference evidence="8 9" key="1">
    <citation type="journal article" date="2012" name="Science">
        <title>The Paleozoic origin of enzymatic lignin decomposition reconstructed from 31 fungal genomes.</title>
        <authorList>
            <person name="Floudas D."/>
            <person name="Binder M."/>
            <person name="Riley R."/>
            <person name="Barry K."/>
            <person name="Blanchette R.A."/>
            <person name="Henrissat B."/>
            <person name="Martinez A.T."/>
            <person name="Otillar R."/>
            <person name="Spatafora J.W."/>
            <person name="Yadav J.S."/>
            <person name="Aerts A."/>
            <person name="Benoit I."/>
            <person name="Boyd A."/>
            <person name="Carlson A."/>
            <person name="Copeland A."/>
            <person name="Coutinho P.M."/>
            <person name="de Vries R.P."/>
            <person name="Ferreira P."/>
            <person name="Findley K."/>
            <person name="Foster B."/>
            <person name="Gaskell J."/>
            <person name="Glotzer D."/>
            <person name="Gorecki P."/>
            <person name="Heitman J."/>
            <person name="Hesse C."/>
            <person name="Hori C."/>
            <person name="Igarashi K."/>
            <person name="Jurgens J.A."/>
            <person name="Kallen N."/>
            <person name="Kersten P."/>
            <person name="Kohler A."/>
            <person name="Kuees U."/>
            <person name="Kumar T.K.A."/>
            <person name="Kuo A."/>
            <person name="LaButti K."/>
            <person name="Larrondo L.F."/>
            <person name="Lindquist E."/>
            <person name="Ling A."/>
            <person name="Lombard V."/>
            <person name="Lucas S."/>
            <person name="Lundell T."/>
            <person name="Martin R."/>
            <person name="McLaughlin D.J."/>
            <person name="Morgenstern I."/>
            <person name="Morin E."/>
            <person name="Murat C."/>
            <person name="Nagy L.G."/>
            <person name="Nolan M."/>
            <person name="Ohm R.A."/>
            <person name="Patyshakuliyeva A."/>
            <person name="Rokas A."/>
            <person name="Ruiz-Duenas F.J."/>
            <person name="Sabat G."/>
            <person name="Salamov A."/>
            <person name="Samejima M."/>
            <person name="Schmutz J."/>
            <person name="Slot J.C."/>
            <person name="St John F."/>
            <person name="Stenlid J."/>
            <person name="Sun H."/>
            <person name="Sun S."/>
            <person name="Syed K."/>
            <person name="Tsang A."/>
            <person name="Wiebenga A."/>
            <person name="Young D."/>
            <person name="Pisabarro A."/>
            <person name="Eastwood D.C."/>
            <person name="Martin F."/>
            <person name="Cullen D."/>
            <person name="Grigoriev I.V."/>
            <person name="Hibbett D.S."/>
        </authorList>
    </citation>
    <scope>NUCLEOTIDE SEQUENCE</scope>
    <source>
        <strain evidence="9">FP-58527</strain>
    </source>
</reference>
<feature type="region of interest" description="Disordered" evidence="6">
    <location>
        <begin position="1"/>
        <end position="44"/>
    </location>
</feature>
<dbReference type="PANTHER" id="PTHR23327">
    <property type="entry name" value="RING FINGER PROTEIN 127"/>
    <property type="match status" value="1"/>
</dbReference>
<dbReference type="InterPro" id="IPR017907">
    <property type="entry name" value="Znf_RING_CS"/>
</dbReference>
<evidence type="ECO:0000256" key="6">
    <source>
        <dbReference type="SAM" id="MobiDB-lite"/>
    </source>
</evidence>
<dbReference type="SUPFAM" id="SSF57850">
    <property type="entry name" value="RING/U-box"/>
    <property type="match status" value="1"/>
</dbReference>
<dbReference type="AlphaFoldDB" id="S8DHN6"/>
<evidence type="ECO:0000256" key="5">
    <source>
        <dbReference type="SAM" id="Coils"/>
    </source>
</evidence>
<keyword evidence="1" id="KW-0479">Metal-binding</keyword>
<evidence type="ECO:0000256" key="1">
    <source>
        <dbReference type="ARBA" id="ARBA00022723"/>
    </source>
</evidence>
<keyword evidence="3" id="KW-0862">Zinc</keyword>
<dbReference type="PANTHER" id="PTHR23327:SF51">
    <property type="entry name" value="TRANSCRIPTIONAL REGULATOR OF YEAST FORM ADHERENCE 3"/>
    <property type="match status" value="1"/>
</dbReference>
<dbReference type="OrthoDB" id="3219336at2759"/>
<dbReference type="STRING" id="743788.S8DHN6"/>
<dbReference type="Pfam" id="PF13445">
    <property type="entry name" value="zf-RING_UBOX"/>
    <property type="match status" value="1"/>
</dbReference>
<keyword evidence="9" id="KW-1185">Reference proteome</keyword>
<dbReference type="SUPFAM" id="SSF57997">
    <property type="entry name" value="Tropomyosin"/>
    <property type="match status" value="1"/>
</dbReference>
<evidence type="ECO:0000259" key="7">
    <source>
        <dbReference type="PROSITE" id="PS50089"/>
    </source>
</evidence>
<dbReference type="Proteomes" id="UP000015241">
    <property type="component" value="Unassembled WGS sequence"/>
</dbReference>
<dbReference type="HOGENOM" id="CLU_731648_0_0_1"/>
<dbReference type="PROSITE" id="PS50089">
    <property type="entry name" value="ZF_RING_2"/>
    <property type="match status" value="1"/>
</dbReference>
<dbReference type="Gene3D" id="1.10.287.2610">
    <property type="match status" value="1"/>
</dbReference>
<proteinExistence type="predicted"/>
<accession>S8DHN6</accession>
<dbReference type="InParanoid" id="S8DHN6"/>
<dbReference type="EMBL" id="KE504302">
    <property type="protein sequence ID" value="EPS93076.1"/>
    <property type="molecule type" value="Genomic_DNA"/>
</dbReference>